<dbReference type="Proteomes" id="UP001596083">
    <property type="component" value="Unassembled WGS sequence"/>
</dbReference>
<dbReference type="RefSeq" id="WP_390313557.1">
    <property type="nucleotide sequence ID" value="NZ_JBHSPB010000001.1"/>
</dbReference>
<reference evidence="2" key="1">
    <citation type="journal article" date="2019" name="Int. J. Syst. Evol. Microbiol.">
        <title>The Global Catalogue of Microorganisms (GCM) 10K type strain sequencing project: providing services to taxonomists for standard genome sequencing and annotation.</title>
        <authorList>
            <consortium name="The Broad Institute Genomics Platform"/>
            <consortium name="The Broad Institute Genome Sequencing Center for Infectious Disease"/>
            <person name="Wu L."/>
            <person name="Ma J."/>
        </authorList>
    </citation>
    <scope>NUCLEOTIDE SEQUENCE [LARGE SCALE GENOMIC DNA]</scope>
    <source>
        <strain evidence="2">CGMCC 4.7304</strain>
    </source>
</reference>
<evidence type="ECO:0000313" key="1">
    <source>
        <dbReference type="EMBL" id="MFC5718589.1"/>
    </source>
</evidence>
<proteinExistence type="predicted"/>
<organism evidence="1 2">
    <name type="scientific">Streptomyces gamaensis</name>
    <dbReference type="NCBI Taxonomy" id="1763542"/>
    <lineage>
        <taxon>Bacteria</taxon>
        <taxon>Bacillati</taxon>
        <taxon>Actinomycetota</taxon>
        <taxon>Actinomycetes</taxon>
        <taxon>Kitasatosporales</taxon>
        <taxon>Streptomycetaceae</taxon>
        <taxon>Streptomyces</taxon>
    </lineage>
</organism>
<dbReference type="EMBL" id="JBHSPB010000001">
    <property type="protein sequence ID" value="MFC5718589.1"/>
    <property type="molecule type" value="Genomic_DNA"/>
</dbReference>
<keyword evidence="2" id="KW-1185">Reference proteome</keyword>
<accession>A0ABW0YPU5</accession>
<gene>
    <name evidence="1" type="ORF">ACFP1Z_00130</name>
</gene>
<protein>
    <submittedName>
        <fullName evidence="1">Uncharacterized protein</fullName>
    </submittedName>
</protein>
<comment type="caution">
    <text evidence="1">The sequence shown here is derived from an EMBL/GenBank/DDBJ whole genome shotgun (WGS) entry which is preliminary data.</text>
</comment>
<sequence length="254" mass="28564">METQAMEAMEQARRWLSDQGVVEAGEGWVEADRPDWPLTANDVAHSWVDKVFREESLTPTEQLWLAFGLLDLLDDYWVTCVIGSAYGDADRPLPSDVLWDGYRRRLEAQRDAEPVTYSLWVDWFEDRDTAAMAFAEVLGNDIERVVTERSDALLRRADRVLDNSGPVPWSIKQGTYEIAARLPALHGSLFQGLLGSYHDVYGDLEPKPALALLMQLDLPEDTPHLAQLRSVLAAGHENHYRSPDAWDDAAASNA</sequence>
<name>A0ABW0YPU5_9ACTN</name>
<evidence type="ECO:0000313" key="2">
    <source>
        <dbReference type="Proteomes" id="UP001596083"/>
    </source>
</evidence>